<feature type="transmembrane region" description="Helical" evidence="1">
    <location>
        <begin position="113"/>
        <end position="133"/>
    </location>
</feature>
<keyword evidence="3" id="KW-1185">Reference proteome</keyword>
<evidence type="ECO:0000313" key="2">
    <source>
        <dbReference type="EMBL" id="KAJ7706482.1"/>
    </source>
</evidence>
<sequence>MSRAFYLSGMVSLLLAVILSLFASISLPYLPPLDVVRVGFNGSTLFNTGAYELREFGIWWGACFYEGNLERKCFRICLDYTIGGPNPTATGFVAIAAGFAAFKRPITAPLTSFLAALLLLIAFGIDLALLIIVHHEIGRLDDAQAHVYAGAVITFESHRLLLFASSSSRPPPLLDASFPIFSHFSTPPNMPAKSNCGLDLPLPKTFDFKAWRTSPADRAIPADMTLRKRNLYNHDVPSEISCFQETYE</sequence>
<reference evidence="2" key="1">
    <citation type="submission" date="2023-03" db="EMBL/GenBank/DDBJ databases">
        <title>Massive genome expansion in bonnet fungi (Mycena s.s.) driven by repeated elements and novel gene families across ecological guilds.</title>
        <authorList>
            <consortium name="Lawrence Berkeley National Laboratory"/>
            <person name="Harder C.B."/>
            <person name="Miyauchi S."/>
            <person name="Viragh M."/>
            <person name="Kuo A."/>
            <person name="Thoen E."/>
            <person name="Andreopoulos B."/>
            <person name="Lu D."/>
            <person name="Skrede I."/>
            <person name="Drula E."/>
            <person name="Henrissat B."/>
            <person name="Morin E."/>
            <person name="Kohler A."/>
            <person name="Barry K."/>
            <person name="LaButti K."/>
            <person name="Morin E."/>
            <person name="Salamov A."/>
            <person name="Lipzen A."/>
            <person name="Mereny Z."/>
            <person name="Hegedus B."/>
            <person name="Baldrian P."/>
            <person name="Stursova M."/>
            <person name="Weitz H."/>
            <person name="Taylor A."/>
            <person name="Grigoriev I.V."/>
            <person name="Nagy L.G."/>
            <person name="Martin F."/>
            <person name="Kauserud H."/>
        </authorList>
    </citation>
    <scope>NUCLEOTIDE SEQUENCE</scope>
    <source>
        <strain evidence="2">CBHHK182m</strain>
    </source>
</reference>
<name>A0AAD7GVZ3_9AGAR</name>
<protein>
    <recommendedName>
        <fullName evidence="4">Pali-domain-containing protein</fullName>
    </recommendedName>
</protein>
<proteinExistence type="predicted"/>
<dbReference type="EMBL" id="JARKIB010000460">
    <property type="protein sequence ID" value="KAJ7706482.1"/>
    <property type="molecule type" value="Genomic_DNA"/>
</dbReference>
<gene>
    <name evidence="2" type="ORF">B0H16DRAFT_1746932</name>
</gene>
<evidence type="ECO:0000313" key="3">
    <source>
        <dbReference type="Proteomes" id="UP001215598"/>
    </source>
</evidence>
<dbReference type="AlphaFoldDB" id="A0AAD7GVZ3"/>
<organism evidence="2 3">
    <name type="scientific">Mycena metata</name>
    <dbReference type="NCBI Taxonomy" id="1033252"/>
    <lineage>
        <taxon>Eukaryota</taxon>
        <taxon>Fungi</taxon>
        <taxon>Dikarya</taxon>
        <taxon>Basidiomycota</taxon>
        <taxon>Agaricomycotina</taxon>
        <taxon>Agaricomycetes</taxon>
        <taxon>Agaricomycetidae</taxon>
        <taxon>Agaricales</taxon>
        <taxon>Marasmiineae</taxon>
        <taxon>Mycenaceae</taxon>
        <taxon>Mycena</taxon>
    </lineage>
</organism>
<keyword evidence="1" id="KW-0472">Membrane</keyword>
<keyword evidence="1" id="KW-1133">Transmembrane helix</keyword>
<keyword evidence="1" id="KW-0812">Transmembrane</keyword>
<evidence type="ECO:0000256" key="1">
    <source>
        <dbReference type="SAM" id="Phobius"/>
    </source>
</evidence>
<evidence type="ECO:0008006" key="4">
    <source>
        <dbReference type="Google" id="ProtNLM"/>
    </source>
</evidence>
<comment type="caution">
    <text evidence="2">The sequence shown here is derived from an EMBL/GenBank/DDBJ whole genome shotgun (WGS) entry which is preliminary data.</text>
</comment>
<accession>A0AAD7GVZ3</accession>
<dbReference type="Proteomes" id="UP001215598">
    <property type="component" value="Unassembled WGS sequence"/>
</dbReference>